<dbReference type="Proteomes" id="UP001321582">
    <property type="component" value="Chromosome"/>
</dbReference>
<dbReference type="Pfam" id="PF02620">
    <property type="entry name" value="YceD"/>
    <property type="match status" value="1"/>
</dbReference>
<gene>
    <name evidence="1" type="ORF">HLVA_09440</name>
</gene>
<evidence type="ECO:0000313" key="2">
    <source>
        <dbReference type="Proteomes" id="UP001321582"/>
    </source>
</evidence>
<sequence>MKINVAELKRQKTDITNFSGELLLDNLYEDSALVKYNLNLKVVGNEVIATGRIITKVKLKCVRCLKNFYQDVDTEFETSYLEEEDYNEYLKLEEAEHFFNSDEIVREKISGNEIDIDKLFREYILLEITEYPICDVNCNGIEEIELYSKNEEIDPRWNQLLNITKK</sequence>
<dbReference type="RefSeq" id="WP_307905307.1">
    <property type="nucleotide sequence ID" value="NZ_AP027059.1"/>
</dbReference>
<accession>A0AAU9DY84</accession>
<dbReference type="KEGG" id="haby:HLVA_09440"/>
<name>A0AAU9DY84_9FUSO</name>
<proteinExistence type="predicted"/>
<reference evidence="1 2" key="1">
    <citation type="submission" date="2022-11" db="EMBL/GenBank/DDBJ databases">
        <title>Haliovirga abyssi gen. nov., sp. nov., a mesophilic fermentative bacterium isolated from the Iheya North hydrothermal field and the proposal of Haliovirgaceae fam. nov.</title>
        <authorList>
            <person name="Miyazaki U."/>
            <person name="Tame A."/>
            <person name="Miyazaki J."/>
            <person name="Takai K."/>
            <person name="Sawayama S."/>
            <person name="Kitajima M."/>
            <person name="Okamoto A."/>
            <person name="Nakagawa S."/>
        </authorList>
    </citation>
    <scope>NUCLEOTIDE SEQUENCE [LARGE SCALE GENOMIC DNA]</scope>
    <source>
        <strain evidence="1 2">IC12</strain>
    </source>
</reference>
<organism evidence="1 2">
    <name type="scientific">Haliovirga abyssi</name>
    <dbReference type="NCBI Taxonomy" id="2996794"/>
    <lineage>
        <taxon>Bacteria</taxon>
        <taxon>Fusobacteriati</taxon>
        <taxon>Fusobacteriota</taxon>
        <taxon>Fusobacteriia</taxon>
        <taxon>Fusobacteriales</taxon>
        <taxon>Haliovirgaceae</taxon>
        <taxon>Haliovirga</taxon>
    </lineage>
</organism>
<dbReference type="AlphaFoldDB" id="A0AAU9DY84"/>
<evidence type="ECO:0000313" key="1">
    <source>
        <dbReference type="EMBL" id="BDU50375.1"/>
    </source>
</evidence>
<dbReference type="EMBL" id="AP027059">
    <property type="protein sequence ID" value="BDU50375.1"/>
    <property type="molecule type" value="Genomic_DNA"/>
</dbReference>
<dbReference type="InterPro" id="IPR003772">
    <property type="entry name" value="YceD"/>
</dbReference>
<protein>
    <recommendedName>
        <fullName evidence="3">DUF177 domain-containing protein</fullName>
    </recommendedName>
</protein>
<evidence type="ECO:0008006" key="3">
    <source>
        <dbReference type="Google" id="ProtNLM"/>
    </source>
</evidence>
<keyword evidence="2" id="KW-1185">Reference proteome</keyword>